<dbReference type="PANTHER" id="PTHR47172:SF9">
    <property type="entry name" value="GATA TRANSCRIPTION FACTOR 23"/>
    <property type="match status" value="1"/>
</dbReference>
<evidence type="ECO:0000313" key="12">
    <source>
        <dbReference type="EMBL" id="KAK1440420.1"/>
    </source>
</evidence>
<evidence type="ECO:0000256" key="4">
    <source>
        <dbReference type="ARBA" id="ARBA00023015"/>
    </source>
</evidence>
<dbReference type="Proteomes" id="UP001229421">
    <property type="component" value="Unassembled WGS sequence"/>
</dbReference>
<evidence type="ECO:0000256" key="9">
    <source>
        <dbReference type="PROSITE-ProRule" id="PRU00094"/>
    </source>
</evidence>
<feature type="compositionally biased region" description="Polar residues" evidence="10">
    <location>
        <begin position="64"/>
        <end position="74"/>
    </location>
</feature>
<evidence type="ECO:0000256" key="7">
    <source>
        <dbReference type="ARBA" id="ARBA00024019"/>
    </source>
</evidence>
<evidence type="ECO:0000256" key="5">
    <source>
        <dbReference type="ARBA" id="ARBA00023125"/>
    </source>
</evidence>
<dbReference type="EMBL" id="JAUHHV010000001">
    <property type="protein sequence ID" value="KAK1440420.1"/>
    <property type="molecule type" value="Genomic_DNA"/>
</dbReference>
<keyword evidence="1" id="KW-0479">Metal-binding</keyword>
<evidence type="ECO:0000259" key="11">
    <source>
        <dbReference type="PROSITE" id="PS50114"/>
    </source>
</evidence>
<dbReference type="Pfam" id="PF00320">
    <property type="entry name" value="GATA"/>
    <property type="match status" value="1"/>
</dbReference>
<dbReference type="AlphaFoldDB" id="A0AAD8LDE7"/>
<keyword evidence="4" id="KW-0805">Transcription regulation</keyword>
<dbReference type="CDD" id="cd00202">
    <property type="entry name" value="ZnF_GATA"/>
    <property type="match status" value="1"/>
</dbReference>
<dbReference type="PROSITE" id="PS00344">
    <property type="entry name" value="GATA_ZN_FINGER_1"/>
    <property type="match status" value="1"/>
</dbReference>
<dbReference type="GO" id="GO:0008270">
    <property type="term" value="F:zinc ion binding"/>
    <property type="evidence" value="ECO:0007669"/>
    <property type="project" value="UniProtKB-KW"/>
</dbReference>
<organism evidence="12 13">
    <name type="scientific">Tagetes erecta</name>
    <name type="common">African marigold</name>
    <dbReference type="NCBI Taxonomy" id="13708"/>
    <lineage>
        <taxon>Eukaryota</taxon>
        <taxon>Viridiplantae</taxon>
        <taxon>Streptophyta</taxon>
        <taxon>Embryophyta</taxon>
        <taxon>Tracheophyta</taxon>
        <taxon>Spermatophyta</taxon>
        <taxon>Magnoliopsida</taxon>
        <taxon>eudicotyledons</taxon>
        <taxon>Gunneridae</taxon>
        <taxon>Pentapetalae</taxon>
        <taxon>asterids</taxon>
        <taxon>campanulids</taxon>
        <taxon>Asterales</taxon>
        <taxon>Asteraceae</taxon>
        <taxon>Asteroideae</taxon>
        <taxon>Heliantheae alliance</taxon>
        <taxon>Tageteae</taxon>
        <taxon>Tagetes</taxon>
    </lineage>
</organism>
<reference evidence="12" key="1">
    <citation type="journal article" date="2023" name="bioRxiv">
        <title>Improved chromosome-level genome assembly for marigold (Tagetes erecta).</title>
        <authorList>
            <person name="Jiang F."/>
            <person name="Yuan L."/>
            <person name="Wang S."/>
            <person name="Wang H."/>
            <person name="Xu D."/>
            <person name="Wang A."/>
            <person name="Fan W."/>
        </authorList>
    </citation>
    <scope>NUCLEOTIDE SEQUENCE</scope>
    <source>
        <strain evidence="12">WSJ</strain>
        <tissue evidence="12">Leaf</tissue>
    </source>
</reference>
<evidence type="ECO:0000256" key="6">
    <source>
        <dbReference type="ARBA" id="ARBA00023163"/>
    </source>
</evidence>
<keyword evidence="2 9" id="KW-0863">Zinc-finger</keyword>
<keyword evidence="3" id="KW-0862">Zinc</keyword>
<feature type="domain" description="GATA-type" evidence="11">
    <location>
        <begin position="12"/>
        <end position="48"/>
    </location>
</feature>
<dbReference type="Gene3D" id="3.30.50.10">
    <property type="entry name" value="Erythroid Transcription Factor GATA-1, subunit A"/>
    <property type="match status" value="1"/>
</dbReference>
<dbReference type="PROSITE" id="PS50114">
    <property type="entry name" value="GATA_ZN_FINGER_2"/>
    <property type="match status" value="1"/>
</dbReference>
<sequence length="129" mass="14455">MEEEYAAAVNMRKNEKLCLDCNTSKTPLWRTGPAGPKSLCNACGIRFRKKKTSGSGSEKKLSPDSCTSEETTVSSRKREMEVEVDLRMRVVKEMAVLQRPRSPMKKVKRGDKFGEVEQAAYLLMCLSCG</sequence>
<comment type="similarity">
    <text evidence="7">Belongs to the type IV zinc-finger family. Class B subfamily.</text>
</comment>
<dbReference type="InterPro" id="IPR013088">
    <property type="entry name" value="Znf_NHR/GATA"/>
</dbReference>
<dbReference type="InterPro" id="IPR000679">
    <property type="entry name" value="Znf_GATA"/>
</dbReference>
<dbReference type="GO" id="GO:0006355">
    <property type="term" value="P:regulation of DNA-templated transcription"/>
    <property type="evidence" value="ECO:0007669"/>
    <property type="project" value="InterPro"/>
</dbReference>
<keyword evidence="6" id="KW-0804">Transcription</keyword>
<name>A0AAD8LDE7_TARER</name>
<evidence type="ECO:0000313" key="13">
    <source>
        <dbReference type="Proteomes" id="UP001229421"/>
    </source>
</evidence>
<proteinExistence type="inferred from homology"/>
<evidence type="ECO:0000256" key="8">
    <source>
        <dbReference type="ARBA" id="ARBA00037539"/>
    </source>
</evidence>
<dbReference type="GO" id="GO:0043565">
    <property type="term" value="F:sequence-specific DNA binding"/>
    <property type="evidence" value="ECO:0007669"/>
    <property type="project" value="InterPro"/>
</dbReference>
<evidence type="ECO:0000256" key="2">
    <source>
        <dbReference type="ARBA" id="ARBA00022771"/>
    </source>
</evidence>
<comment type="caution">
    <text evidence="12">The sequence shown here is derived from an EMBL/GenBank/DDBJ whole genome shotgun (WGS) entry which is preliminary data.</text>
</comment>
<comment type="function">
    <text evidence="8">Transcriptional regulator that specifically binds 5'-GATA-3' or 5'-GAT-3' motifs within gene promoters.</text>
</comment>
<evidence type="ECO:0000256" key="1">
    <source>
        <dbReference type="ARBA" id="ARBA00022723"/>
    </source>
</evidence>
<feature type="region of interest" description="Disordered" evidence="10">
    <location>
        <begin position="49"/>
        <end position="81"/>
    </location>
</feature>
<dbReference type="SMART" id="SM00401">
    <property type="entry name" value="ZnF_GATA"/>
    <property type="match status" value="1"/>
</dbReference>
<evidence type="ECO:0000256" key="10">
    <source>
        <dbReference type="SAM" id="MobiDB-lite"/>
    </source>
</evidence>
<keyword evidence="5" id="KW-0238">DNA-binding</keyword>
<evidence type="ECO:0000256" key="3">
    <source>
        <dbReference type="ARBA" id="ARBA00022833"/>
    </source>
</evidence>
<dbReference type="SUPFAM" id="SSF57716">
    <property type="entry name" value="Glucocorticoid receptor-like (DNA-binding domain)"/>
    <property type="match status" value="1"/>
</dbReference>
<protein>
    <recommendedName>
        <fullName evidence="11">GATA-type domain-containing protein</fullName>
    </recommendedName>
</protein>
<accession>A0AAD8LDE7</accession>
<keyword evidence="13" id="KW-1185">Reference proteome</keyword>
<dbReference type="PANTHER" id="PTHR47172">
    <property type="entry name" value="OS01G0976800 PROTEIN"/>
    <property type="match status" value="1"/>
</dbReference>
<gene>
    <name evidence="12" type="ORF">QVD17_06247</name>
</gene>